<dbReference type="GO" id="GO:0050482">
    <property type="term" value="P:arachidonate secretion"/>
    <property type="evidence" value="ECO:0007669"/>
    <property type="project" value="InterPro"/>
</dbReference>
<dbReference type="KEGG" id="lmur:CPS94_03165"/>
<evidence type="ECO:0000256" key="1">
    <source>
        <dbReference type="SAM" id="Phobius"/>
    </source>
</evidence>
<name>A0A2Z4VZT3_9LACO</name>
<feature type="domain" description="Phospholipase A2-like central" evidence="2">
    <location>
        <begin position="133"/>
        <end position="186"/>
    </location>
</feature>
<dbReference type="GO" id="GO:0006644">
    <property type="term" value="P:phospholipid metabolic process"/>
    <property type="evidence" value="ECO:0007669"/>
    <property type="project" value="InterPro"/>
</dbReference>
<keyword evidence="1" id="KW-1133">Transmembrane helix</keyword>
<dbReference type="Proteomes" id="UP000250143">
    <property type="component" value="Chromosome"/>
</dbReference>
<dbReference type="InterPro" id="IPR036444">
    <property type="entry name" value="PLipase_A2_dom_sf"/>
</dbReference>
<dbReference type="Pfam" id="PF00068">
    <property type="entry name" value="Phospholip_A2_1"/>
    <property type="match status" value="1"/>
</dbReference>
<dbReference type="EMBL" id="CP023566">
    <property type="protein sequence ID" value="AWZ41015.1"/>
    <property type="molecule type" value="Genomic_DNA"/>
</dbReference>
<dbReference type="EMBL" id="CP023565">
    <property type="protein sequence ID" value="AWZ37992.1"/>
    <property type="molecule type" value="Genomic_DNA"/>
</dbReference>
<evidence type="ECO:0000313" key="7">
    <source>
        <dbReference type="Proteomes" id="UP000250153"/>
    </source>
</evidence>
<gene>
    <name evidence="4" type="ORF">CPQ89_08285</name>
    <name evidence="3" type="ORF">CPS94_03165</name>
    <name evidence="5" type="ORF">FEE40_09110</name>
</gene>
<dbReference type="Proteomes" id="UP000463931">
    <property type="component" value="Chromosome"/>
</dbReference>
<keyword evidence="1" id="KW-0812">Transmembrane</keyword>
<dbReference type="Gene3D" id="1.20.90.10">
    <property type="entry name" value="Phospholipase A2 domain"/>
    <property type="match status" value="1"/>
</dbReference>
<dbReference type="GO" id="GO:0004623">
    <property type="term" value="F:phospholipase A2 activity"/>
    <property type="evidence" value="ECO:0007669"/>
    <property type="project" value="InterPro"/>
</dbReference>
<dbReference type="Proteomes" id="UP000250153">
    <property type="component" value="Chromosome"/>
</dbReference>
<dbReference type="InterPro" id="IPR016090">
    <property type="entry name" value="PLA2-like_dom"/>
</dbReference>
<protein>
    <recommendedName>
        <fullName evidence="2">Phospholipase A2-like central domain-containing protein</fullName>
    </recommendedName>
</protein>
<evidence type="ECO:0000313" key="3">
    <source>
        <dbReference type="EMBL" id="AWZ37992.1"/>
    </source>
</evidence>
<sequence length="240" mass="27489">MYLVTNMSNVPTAYKSTRNEVYIMKEKAATRLDIITYLKFSLLLFIAFFALFSPHTVNADTQETNETEYVETTPQDIDKLKQYLKTMDKYIDKNTGYFDENLAIDNNEEELILEAGREYNEIRWQESQGMYESINRKKRSIADITRYGNWCGKGNNGRAPIDILDAQCKKHDNCYSSRGMWNTSCDIEFLHNLARNFGAITKRGTHATAYAIAAISGFAYKVGGTAKLKSMYPILIPFIP</sequence>
<keyword evidence="6" id="KW-1185">Reference proteome</keyword>
<proteinExistence type="predicted"/>
<evidence type="ECO:0000259" key="2">
    <source>
        <dbReference type="Pfam" id="PF00068"/>
    </source>
</evidence>
<dbReference type="SUPFAM" id="SSF48619">
    <property type="entry name" value="Phospholipase A2, PLA2"/>
    <property type="match status" value="1"/>
</dbReference>
<reference evidence="5 8" key="2">
    <citation type="journal article" date="2019" name="Nat. Med.">
        <title>Preventing dysbiosis of the neonatal mouse intestinal microbiome protects against late-onset sepsis.</title>
        <authorList>
            <person name="Singer J.R."/>
            <person name="Blosser E.G."/>
            <person name="Zindl C.L."/>
            <person name="Silberger D.J."/>
            <person name="Conlan S."/>
            <person name="Laufer V.A."/>
            <person name="DiToro D."/>
            <person name="Deming C."/>
            <person name="Kumar R."/>
            <person name="Morrow C.D."/>
            <person name="Segre J.A."/>
            <person name="Gray M.J."/>
            <person name="Randolph D.A."/>
            <person name="Weaver C.T."/>
        </authorList>
    </citation>
    <scope>NUCLEOTIDE SEQUENCE [LARGE SCALE GENOMIC DNA]</scope>
    <source>
        <strain evidence="5 8">V10</strain>
    </source>
</reference>
<evidence type="ECO:0000313" key="5">
    <source>
        <dbReference type="EMBL" id="QIA90294.1"/>
    </source>
</evidence>
<feature type="transmembrane region" description="Helical" evidence="1">
    <location>
        <begin position="34"/>
        <end position="52"/>
    </location>
</feature>
<reference evidence="6 7" key="1">
    <citation type="submission" date="2017-09" db="EMBL/GenBank/DDBJ databases">
        <title>Predominant Lactobacillus spp. isolated from feces of mice subjected to short-term calorie restriction.</title>
        <authorList>
            <person name="Zhang C."/>
            <person name="Zhao L."/>
            <person name="Pan F."/>
        </authorList>
    </citation>
    <scope>NUCLEOTIDE SEQUENCE [LARGE SCALE GENOMIC DNA]</scope>
    <source>
        <strain evidence="4 6">CR141</strain>
        <strain evidence="3 7">CR147</strain>
    </source>
</reference>
<dbReference type="EMBL" id="CP040852">
    <property type="protein sequence ID" value="QIA90294.1"/>
    <property type="molecule type" value="Genomic_DNA"/>
</dbReference>
<keyword evidence="1" id="KW-0472">Membrane</keyword>
<accession>A0A2Z4VZT3</accession>
<dbReference type="AlphaFoldDB" id="A0A2Z4VZT3"/>
<evidence type="ECO:0000313" key="6">
    <source>
        <dbReference type="Proteomes" id="UP000250143"/>
    </source>
</evidence>
<organism evidence="3 7">
    <name type="scientific">Ligilactobacillus murinus</name>
    <dbReference type="NCBI Taxonomy" id="1622"/>
    <lineage>
        <taxon>Bacteria</taxon>
        <taxon>Bacillati</taxon>
        <taxon>Bacillota</taxon>
        <taxon>Bacilli</taxon>
        <taxon>Lactobacillales</taxon>
        <taxon>Lactobacillaceae</taxon>
        <taxon>Ligilactobacillus</taxon>
    </lineage>
</organism>
<evidence type="ECO:0000313" key="4">
    <source>
        <dbReference type="EMBL" id="AWZ41015.1"/>
    </source>
</evidence>
<evidence type="ECO:0000313" key="8">
    <source>
        <dbReference type="Proteomes" id="UP000463931"/>
    </source>
</evidence>